<keyword evidence="2" id="KW-1185">Reference proteome</keyword>
<reference evidence="1 2" key="1">
    <citation type="submission" date="2017-09" db="EMBL/GenBank/DDBJ databases">
        <title>Complete genome sequence of Oxytococcus suis strain ZY16052.</title>
        <authorList>
            <person name="Li F."/>
        </authorList>
    </citation>
    <scope>NUCLEOTIDE SEQUENCE [LARGE SCALE GENOMIC DNA]</scope>
    <source>
        <strain evidence="1 2">ZY16052</strain>
    </source>
</reference>
<evidence type="ECO:0000313" key="2">
    <source>
        <dbReference type="Proteomes" id="UP000263232"/>
    </source>
</evidence>
<name>A0A347WJ01_9LACT</name>
<dbReference type="KEGG" id="abae:CL176_02885"/>
<sequence length="71" mass="8365">MSMLKNKRKSNYNSKKVCESLLIEAANSEVIVSKKNLKVFGDRIYETMTHYSYEEKELDWGEDLGSEQIEW</sequence>
<dbReference type="EMBL" id="CP023434">
    <property type="protein sequence ID" value="AXY25058.1"/>
    <property type="molecule type" value="Genomic_DNA"/>
</dbReference>
<dbReference type="RefSeq" id="WP_118989978.1">
    <property type="nucleotide sequence ID" value="NZ_CP023434.1"/>
</dbReference>
<protein>
    <submittedName>
        <fullName evidence="1">Uncharacterized protein</fullName>
    </submittedName>
</protein>
<accession>A0A347WJ01</accession>
<gene>
    <name evidence="1" type="ORF">CL176_02885</name>
</gene>
<dbReference type="Proteomes" id="UP000263232">
    <property type="component" value="Chromosome"/>
</dbReference>
<proteinExistence type="predicted"/>
<evidence type="ECO:0000313" key="1">
    <source>
        <dbReference type="EMBL" id="AXY25058.1"/>
    </source>
</evidence>
<dbReference type="AlphaFoldDB" id="A0A347WJ01"/>
<organism evidence="1 2">
    <name type="scientific">Suicoccus acidiformans</name>
    <dbReference type="NCBI Taxonomy" id="2036206"/>
    <lineage>
        <taxon>Bacteria</taxon>
        <taxon>Bacillati</taxon>
        <taxon>Bacillota</taxon>
        <taxon>Bacilli</taxon>
        <taxon>Lactobacillales</taxon>
        <taxon>Aerococcaceae</taxon>
        <taxon>Suicoccus</taxon>
    </lineage>
</organism>